<feature type="domain" description="Amidohydrolase-related" evidence="1">
    <location>
        <begin position="1"/>
        <end position="59"/>
    </location>
</feature>
<dbReference type="STRING" id="629680.SAMN04489751_1128"/>
<dbReference type="PANTHER" id="PTHR43135">
    <property type="entry name" value="ALPHA-D-RIBOSE 1-METHYLPHOSPHONATE 5-TRIPHOSPHATE DIPHOSPHATASE"/>
    <property type="match status" value="1"/>
</dbReference>
<dbReference type="EMBL" id="LT629739">
    <property type="protein sequence ID" value="SDS05855.1"/>
    <property type="molecule type" value="Genomic_DNA"/>
</dbReference>
<organism evidence="2 3">
    <name type="scientific">Brevibacterium sandarakinum</name>
    <dbReference type="NCBI Taxonomy" id="629680"/>
    <lineage>
        <taxon>Bacteria</taxon>
        <taxon>Bacillati</taxon>
        <taxon>Actinomycetota</taxon>
        <taxon>Actinomycetes</taxon>
        <taxon>Micrococcales</taxon>
        <taxon>Brevibacteriaceae</taxon>
        <taxon>Brevibacterium</taxon>
    </lineage>
</organism>
<dbReference type="AlphaFoldDB" id="A0A1H1P4E4"/>
<accession>A0A1H1P4E4</accession>
<dbReference type="InterPro" id="IPR011059">
    <property type="entry name" value="Metal-dep_hydrolase_composite"/>
</dbReference>
<dbReference type="PANTHER" id="PTHR43135:SF3">
    <property type="entry name" value="ALPHA-D-RIBOSE 1-METHYLPHOSPHONATE 5-TRIPHOSPHATE DIPHOSPHATASE"/>
    <property type="match status" value="1"/>
</dbReference>
<dbReference type="InterPro" id="IPR051781">
    <property type="entry name" value="Metallo-dep_Hydrolase"/>
</dbReference>
<dbReference type="Proteomes" id="UP000199700">
    <property type="component" value="Chromosome"/>
</dbReference>
<name>A0A1H1P4E4_BRESA</name>
<dbReference type="InterPro" id="IPR006680">
    <property type="entry name" value="Amidohydro-rel"/>
</dbReference>
<proteinExistence type="predicted"/>
<dbReference type="SUPFAM" id="SSF51338">
    <property type="entry name" value="Composite domain of metallo-dependent hydrolases"/>
    <property type="match status" value="1"/>
</dbReference>
<evidence type="ECO:0000259" key="1">
    <source>
        <dbReference type="Pfam" id="PF01979"/>
    </source>
</evidence>
<evidence type="ECO:0000313" key="2">
    <source>
        <dbReference type="EMBL" id="SDS05855.1"/>
    </source>
</evidence>
<reference evidence="2" key="1">
    <citation type="submission" date="2016-10" db="EMBL/GenBank/DDBJ databases">
        <authorList>
            <person name="Varghese N."/>
            <person name="Submissions S."/>
        </authorList>
    </citation>
    <scope>NUCLEOTIDE SEQUENCE [LARGE SCALE GENOMIC DNA]</scope>
    <source>
        <strain evidence="2">DSM 22082</strain>
    </source>
</reference>
<dbReference type="GO" id="GO:0016810">
    <property type="term" value="F:hydrolase activity, acting on carbon-nitrogen (but not peptide) bonds"/>
    <property type="evidence" value="ECO:0007669"/>
    <property type="project" value="InterPro"/>
</dbReference>
<keyword evidence="3" id="KW-1185">Reference proteome</keyword>
<dbReference type="Pfam" id="PF01979">
    <property type="entry name" value="Amidohydro_1"/>
    <property type="match status" value="1"/>
</dbReference>
<protein>
    <submittedName>
        <fullName evidence="2">Amidohydrolase family protein</fullName>
    </submittedName>
</protein>
<sequence>MTTAEALLAATTSAAEALELSDRGRIAAGARADFVLVDGDPNADISVLRTPAEVWVAGTSMHRL</sequence>
<dbReference type="Gene3D" id="3.30.110.90">
    <property type="entry name" value="Amidohydrolase"/>
    <property type="match status" value="1"/>
</dbReference>
<gene>
    <name evidence="2" type="ORF">SAMN04489751_1128</name>
</gene>
<dbReference type="Gene3D" id="2.30.40.10">
    <property type="entry name" value="Urease, subunit C, domain 1"/>
    <property type="match status" value="1"/>
</dbReference>
<evidence type="ECO:0000313" key="3">
    <source>
        <dbReference type="Proteomes" id="UP000199700"/>
    </source>
</evidence>